<dbReference type="InterPro" id="IPR023298">
    <property type="entry name" value="ATPase_P-typ_TM_dom_sf"/>
</dbReference>
<keyword evidence="1" id="KW-0812">Transmembrane</keyword>
<proteinExistence type="predicted"/>
<evidence type="ECO:0000313" key="3">
    <source>
        <dbReference type="Proteomes" id="UP001175000"/>
    </source>
</evidence>
<evidence type="ECO:0000256" key="1">
    <source>
        <dbReference type="SAM" id="Phobius"/>
    </source>
</evidence>
<keyword evidence="1" id="KW-0472">Membrane</keyword>
<accession>A0AA39XEX4</accession>
<protein>
    <submittedName>
        <fullName evidence="2">Uncharacterized protein</fullName>
    </submittedName>
</protein>
<dbReference type="SUPFAM" id="SSF81665">
    <property type="entry name" value="Calcium ATPase, transmembrane domain M"/>
    <property type="match status" value="1"/>
</dbReference>
<organism evidence="2 3">
    <name type="scientific">Immersiella caudata</name>
    <dbReference type="NCBI Taxonomy" id="314043"/>
    <lineage>
        <taxon>Eukaryota</taxon>
        <taxon>Fungi</taxon>
        <taxon>Dikarya</taxon>
        <taxon>Ascomycota</taxon>
        <taxon>Pezizomycotina</taxon>
        <taxon>Sordariomycetes</taxon>
        <taxon>Sordariomycetidae</taxon>
        <taxon>Sordariales</taxon>
        <taxon>Lasiosphaeriaceae</taxon>
        <taxon>Immersiella</taxon>
    </lineage>
</organism>
<name>A0AA39XEX4_9PEZI</name>
<dbReference type="AlphaFoldDB" id="A0AA39XEX4"/>
<keyword evidence="3" id="KW-1185">Reference proteome</keyword>
<gene>
    <name evidence="2" type="ORF">B0T14DRAFT_504888</name>
</gene>
<comment type="caution">
    <text evidence="2">The sequence shown here is derived from an EMBL/GenBank/DDBJ whole genome shotgun (WGS) entry which is preliminary data.</text>
</comment>
<evidence type="ECO:0000313" key="2">
    <source>
        <dbReference type="EMBL" id="KAK0632701.1"/>
    </source>
</evidence>
<reference evidence="2" key="1">
    <citation type="submission" date="2023-06" db="EMBL/GenBank/DDBJ databases">
        <title>Genome-scale phylogeny and comparative genomics of the fungal order Sordariales.</title>
        <authorList>
            <consortium name="Lawrence Berkeley National Laboratory"/>
            <person name="Hensen N."/>
            <person name="Bonometti L."/>
            <person name="Westerberg I."/>
            <person name="Brannstrom I.O."/>
            <person name="Guillou S."/>
            <person name="Cros-Aarteil S."/>
            <person name="Calhoun S."/>
            <person name="Haridas S."/>
            <person name="Kuo A."/>
            <person name="Mondo S."/>
            <person name="Pangilinan J."/>
            <person name="Riley R."/>
            <person name="Labutti K."/>
            <person name="Andreopoulos B."/>
            <person name="Lipzen A."/>
            <person name="Chen C."/>
            <person name="Yanf M."/>
            <person name="Daum C."/>
            <person name="Ng V."/>
            <person name="Clum A."/>
            <person name="Steindorff A."/>
            <person name="Ohm R."/>
            <person name="Martin F."/>
            <person name="Silar P."/>
            <person name="Natvig D."/>
            <person name="Lalanne C."/>
            <person name="Gautier V."/>
            <person name="Ament-Velasquez S.L."/>
            <person name="Kruys A."/>
            <person name="Hutchinson M.I."/>
            <person name="Powell A.J."/>
            <person name="Barry K."/>
            <person name="Miller A.N."/>
            <person name="Grigoriev I.V."/>
            <person name="Debuchy R."/>
            <person name="Gladieux P."/>
            <person name="Thoren M.H."/>
            <person name="Johannesson H."/>
        </authorList>
    </citation>
    <scope>NUCLEOTIDE SEQUENCE</scope>
    <source>
        <strain evidence="2">CBS 606.72</strain>
    </source>
</reference>
<feature type="transmembrane region" description="Helical" evidence="1">
    <location>
        <begin position="136"/>
        <end position="160"/>
    </location>
</feature>
<feature type="transmembrane region" description="Helical" evidence="1">
    <location>
        <begin position="106"/>
        <end position="124"/>
    </location>
</feature>
<sequence length="176" mass="20020">MTETLVLVSPSSSQSCNALIQRPSFVRVAAGGQRCSVFGFRFGSRHHRSLDVRPYSRFLERENTAGLDHPGLREVRRVETLSISLAGVYQLERFHFSRAEHPLRCWLFRVLCWLNGLCFAFALQAPNYLGTAPLDWMFVGVLVAQVVGYCVLAQALKWIWKRLMGGQWLYEAVEGL</sequence>
<dbReference type="Proteomes" id="UP001175000">
    <property type="component" value="Unassembled WGS sequence"/>
</dbReference>
<keyword evidence="1" id="KW-1133">Transmembrane helix</keyword>
<dbReference type="EMBL" id="JAULSU010000001">
    <property type="protein sequence ID" value="KAK0632701.1"/>
    <property type="molecule type" value="Genomic_DNA"/>
</dbReference>